<feature type="transmembrane region" description="Helical" evidence="3">
    <location>
        <begin position="16"/>
        <end position="35"/>
    </location>
</feature>
<keyword evidence="3" id="KW-1133">Transmembrane helix</keyword>
<dbReference type="PANTHER" id="PTHR30069:SF29">
    <property type="entry name" value="HEMOGLOBIN AND HEMOGLOBIN-HAPTOGLOBIN-BINDING PROTEIN 1-RELATED"/>
    <property type="match status" value="1"/>
</dbReference>
<protein>
    <submittedName>
        <fullName evidence="5">TonB-dependent receptor</fullName>
    </submittedName>
</protein>
<dbReference type="InterPro" id="IPR012910">
    <property type="entry name" value="Plug_dom"/>
</dbReference>
<dbReference type="SUPFAM" id="SSF56935">
    <property type="entry name" value="Porins"/>
    <property type="match status" value="1"/>
</dbReference>
<keyword evidence="1" id="KW-0732">Signal</keyword>
<dbReference type="InterPro" id="IPR037066">
    <property type="entry name" value="Plug_dom_sf"/>
</dbReference>
<feature type="domain" description="TonB-dependent receptor plug" evidence="4">
    <location>
        <begin position="227"/>
        <end position="333"/>
    </location>
</feature>
<dbReference type="InterPro" id="IPR039426">
    <property type="entry name" value="TonB-dep_rcpt-like"/>
</dbReference>
<dbReference type="EMBL" id="BAABJH010000001">
    <property type="protein sequence ID" value="GAA4888065.1"/>
    <property type="molecule type" value="Genomic_DNA"/>
</dbReference>
<name>A0ABP9EVG9_9FLAO</name>
<dbReference type="Pfam" id="PF07715">
    <property type="entry name" value="Plug"/>
    <property type="match status" value="1"/>
</dbReference>
<dbReference type="NCBIfam" id="TIGR04056">
    <property type="entry name" value="OMP_RagA_SusC"/>
    <property type="match status" value="1"/>
</dbReference>
<sequence length="1116" mass="126385">MKIKLIEICSPTRKQILLTIMKTFIFLLCTVVFSLSPENSFSQEKVMIEADKEVSVDEVFNIIQQQTKYRFLYPQDLFLNTPKVQLKKGEIKIADLLRKSLYSNKLNFKLSDNNTIVIVEKKGIKGNPKDKDNQGVQISGIVTDENLEPLPGANIIEKGTSNGTQSDFDGNFSLKIENQRTILVISYLGYQTKEVSISGQTTVNIQLKEDAATLDEIVVIGYGAQKKVTVTGAVAVIKTEEIQESKTANLANNLIGRIPGLVINSRGGEPGRDNVSIRIRGIGTTGNTDPLYVIDGIPNRGSFERLNPEDIESISVLKDASAAIYGAQAANGVILVTTKRGKKGKTRFNYNQNYSVAQPTRRPFLMNAQQYLTWIDEVNTRNGRPNEFQDIIRQYRDGSIDSSVWGDTDWWDVVTDKWVPQLQHSLSVSGGGDKTQFHLSAQYLDQDAIYKGDAYGYKQYNIRSNIDTQLSENLKLEFDLAGRIGDNNSPTLDTDGLIRQIFVQAPYEFPYFENGLIRKTSTGNPISLVNGDSGSKETKTKKFDSRFALRWDLPFITEGLYAHGYAAIDFYTTTRKDLSKPFDQYEFDESTGEFINLKFQTGNISLFQQYSEELNKTFHFKIGYDRTFDKHTISTFAAYEQYEQEGEFFSAQRQNLISEEIPFLFSGSDDNQQIDGRGYQSARQNYFGRINYGYDEKYLIDITMRYDGSANFPKEKRFGFFPALSLGWRISKENFFKSDLVKELKLRGSWGLLGNDRVDNFQYLQIYNIGNSYVFGENPLRTNGLTPNTTPNPNITWETSEKINLGLDIRLKKGLLEGSIDAFYEKRSDILAPRNASIPVYSGLTLPDENIGRVTNRGIEAQFTHRNQINNVNYSIGGQFTFAKSEVDFIDEPPNVPVWQRRTGRPVDFILLYEADGIYQNQEEVDNSVSFPDAQIGDVRIVDQNGDGVLNEQDQIILENSPTPKITYGITMGLEWNGFALSTLFQGQGQAQTIYRPFDINQQAAFYEDRWRSESRTPNAIYPAAFDTASSSFREVSTVWVRNNAFLRLKNVELSYSFNKDILGKLGLQSLRLFVTGHNLLIIDDNVKINDPESNSSTGWFYPQQRLLTTGLNVTF</sequence>
<evidence type="ECO:0000313" key="5">
    <source>
        <dbReference type="EMBL" id="GAA4888065.1"/>
    </source>
</evidence>
<dbReference type="Pfam" id="PF13715">
    <property type="entry name" value="CarbopepD_reg_2"/>
    <property type="match status" value="1"/>
</dbReference>
<reference evidence="6" key="1">
    <citation type="journal article" date="2019" name="Int. J. Syst. Evol. Microbiol.">
        <title>The Global Catalogue of Microorganisms (GCM) 10K type strain sequencing project: providing services to taxonomists for standard genome sequencing and annotation.</title>
        <authorList>
            <consortium name="The Broad Institute Genomics Platform"/>
            <consortium name="The Broad Institute Genome Sequencing Center for Infectious Disease"/>
            <person name="Wu L."/>
            <person name="Ma J."/>
        </authorList>
    </citation>
    <scope>NUCLEOTIDE SEQUENCE [LARGE SCALE GENOMIC DNA]</scope>
    <source>
        <strain evidence="6">JCM 18274</strain>
    </source>
</reference>
<dbReference type="InterPro" id="IPR008969">
    <property type="entry name" value="CarboxyPept-like_regulatory"/>
</dbReference>
<evidence type="ECO:0000256" key="3">
    <source>
        <dbReference type="SAM" id="Phobius"/>
    </source>
</evidence>
<organism evidence="5 6">
    <name type="scientific">Flaviramulus aquimarinus</name>
    <dbReference type="NCBI Taxonomy" id="1170456"/>
    <lineage>
        <taxon>Bacteria</taxon>
        <taxon>Pseudomonadati</taxon>
        <taxon>Bacteroidota</taxon>
        <taxon>Flavobacteriia</taxon>
        <taxon>Flavobacteriales</taxon>
        <taxon>Flavobacteriaceae</taxon>
        <taxon>Flaviramulus</taxon>
    </lineage>
</organism>
<dbReference type="SUPFAM" id="SSF49464">
    <property type="entry name" value="Carboxypeptidase regulatory domain-like"/>
    <property type="match status" value="1"/>
</dbReference>
<keyword evidence="2 3" id="KW-0812">Transmembrane</keyword>
<comment type="similarity">
    <text evidence="2">Belongs to the TonB-dependent receptor family.</text>
</comment>
<dbReference type="Proteomes" id="UP001500433">
    <property type="component" value="Unassembled WGS sequence"/>
</dbReference>
<evidence type="ECO:0000313" key="6">
    <source>
        <dbReference type="Proteomes" id="UP001500433"/>
    </source>
</evidence>
<dbReference type="PANTHER" id="PTHR30069">
    <property type="entry name" value="TONB-DEPENDENT OUTER MEMBRANE RECEPTOR"/>
    <property type="match status" value="1"/>
</dbReference>
<keyword evidence="2" id="KW-0998">Cell outer membrane</keyword>
<dbReference type="InterPro" id="IPR023997">
    <property type="entry name" value="TonB-dep_OMP_SusC/RagA_CS"/>
</dbReference>
<dbReference type="RefSeq" id="WP_345272928.1">
    <property type="nucleotide sequence ID" value="NZ_BAABJH010000001.1"/>
</dbReference>
<evidence type="ECO:0000259" key="4">
    <source>
        <dbReference type="Pfam" id="PF07715"/>
    </source>
</evidence>
<dbReference type="InterPro" id="IPR023996">
    <property type="entry name" value="TonB-dep_OMP_SusC/RagA"/>
</dbReference>
<accession>A0ABP9EVG9</accession>
<evidence type="ECO:0000256" key="1">
    <source>
        <dbReference type="ARBA" id="ARBA00022729"/>
    </source>
</evidence>
<comment type="caution">
    <text evidence="5">The sequence shown here is derived from an EMBL/GenBank/DDBJ whole genome shotgun (WGS) entry which is preliminary data.</text>
</comment>
<dbReference type="Gene3D" id="2.60.40.1120">
    <property type="entry name" value="Carboxypeptidase-like, regulatory domain"/>
    <property type="match status" value="1"/>
</dbReference>
<keyword evidence="6" id="KW-1185">Reference proteome</keyword>
<dbReference type="Gene3D" id="2.170.130.10">
    <property type="entry name" value="TonB-dependent receptor, plug domain"/>
    <property type="match status" value="1"/>
</dbReference>
<dbReference type="NCBIfam" id="TIGR04057">
    <property type="entry name" value="SusC_RagA_signa"/>
    <property type="match status" value="1"/>
</dbReference>
<evidence type="ECO:0000256" key="2">
    <source>
        <dbReference type="PROSITE-ProRule" id="PRU01360"/>
    </source>
</evidence>
<keyword evidence="2" id="KW-0813">Transport</keyword>
<keyword evidence="2 3" id="KW-0472">Membrane</keyword>
<gene>
    <name evidence="5" type="ORF">GCM10023311_09920</name>
</gene>
<proteinExistence type="inferred from homology"/>
<keyword evidence="5" id="KW-0675">Receptor</keyword>
<comment type="subcellular location">
    <subcellularLocation>
        <location evidence="2">Cell outer membrane</location>
        <topology evidence="2">Multi-pass membrane protein</topology>
    </subcellularLocation>
</comment>
<keyword evidence="2" id="KW-1134">Transmembrane beta strand</keyword>
<dbReference type="PROSITE" id="PS52016">
    <property type="entry name" value="TONB_DEPENDENT_REC_3"/>
    <property type="match status" value="1"/>
</dbReference>